<feature type="region of interest" description="Disordered" evidence="1">
    <location>
        <begin position="69"/>
        <end position="190"/>
    </location>
</feature>
<dbReference type="EMBL" id="JAAAIN010000493">
    <property type="protein sequence ID" value="KAG0313764.1"/>
    <property type="molecule type" value="Genomic_DNA"/>
</dbReference>
<feature type="compositionally biased region" description="Polar residues" evidence="1">
    <location>
        <begin position="88"/>
        <end position="101"/>
    </location>
</feature>
<keyword evidence="3" id="KW-1185">Reference proteome</keyword>
<evidence type="ECO:0000256" key="1">
    <source>
        <dbReference type="SAM" id="MobiDB-lite"/>
    </source>
</evidence>
<dbReference type="AlphaFoldDB" id="A0A9P6R6Z9"/>
<feature type="compositionally biased region" description="Low complexity" evidence="1">
    <location>
        <begin position="131"/>
        <end position="162"/>
    </location>
</feature>
<feature type="compositionally biased region" description="Basic residues" evidence="1">
    <location>
        <begin position="164"/>
        <end position="176"/>
    </location>
</feature>
<accession>A0A9P6R6Z9</accession>
<feature type="compositionally biased region" description="Low complexity" evidence="1">
    <location>
        <begin position="25"/>
        <end position="43"/>
    </location>
</feature>
<evidence type="ECO:0000313" key="3">
    <source>
        <dbReference type="Proteomes" id="UP000823405"/>
    </source>
</evidence>
<feature type="region of interest" description="Disordered" evidence="1">
    <location>
        <begin position="25"/>
        <end position="56"/>
    </location>
</feature>
<organism evidence="2 3">
    <name type="scientific">Linnemannia gamsii</name>
    <dbReference type="NCBI Taxonomy" id="64522"/>
    <lineage>
        <taxon>Eukaryota</taxon>
        <taxon>Fungi</taxon>
        <taxon>Fungi incertae sedis</taxon>
        <taxon>Mucoromycota</taxon>
        <taxon>Mortierellomycotina</taxon>
        <taxon>Mortierellomycetes</taxon>
        <taxon>Mortierellales</taxon>
        <taxon>Mortierellaceae</taxon>
        <taxon>Linnemannia</taxon>
    </lineage>
</organism>
<name>A0A9P6R6Z9_9FUNG</name>
<dbReference type="OrthoDB" id="2446787at2759"/>
<sequence length="190" mass="21398">MLVWRKRAQRRANFDLFYGDTLAAASGFQPSGSSSPPSSSAAAEQPIYGRSAPEDEKYEMNGGVVVGGAALNRKVSSNAPRRSRSHTSNHTNKSPHMQSSAPQPPLLMPMHPLPTAAGAGQDASYFHQQHQQDSYYANQQYQQQQDYYASQHQHHQQQQQQQPPKRKPSYRLPRHHPGFDYEYEQSVGQH</sequence>
<protein>
    <submittedName>
        <fullName evidence="2">Uncharacterized protein</fullName>
    </submittedName>
</protein>
<reference evidence="2" key="1">
    <citation type="journal article" date="2020" name="Fungal Divers.">
        <title>Resolving the Mortierellaceae phylogeny through synthesis of multi-gene phylogenetics and phylogenomics.</title>
        <authorList>
            <person name="Vandepol N."/>
            <person name="Liber J."/>
            <person name="Desiro A."/>
            <person name="Na H."/>
            <person name="Kennedy M."/>
            <person name="Barry K."/>
            <person name="Grigoriev I.V."/>
            <person name="Miller A.N."/>
            <person name="O'Donnell K."/>
            <person name="Stajich J.E."/>
            <person name="Bonito G."/>
        </authorList>
    </citation>
    <scope>NUCLEOTIDE SEQUENCE</scope>
    <source>
        <strain evidence="2">NVP60</strain>
    </source>
</reference>
<gene>
    <name evidence="2" type="ORF">BGZ97_009929</name>
</gene>
<proteinExistence type="predicted"/>
<evidence type="ECO:0000313" key="2">
    <source>
        <dbReference type="EMBL" id="KAG0313764.1"/>
    </source>
</evidence>
<dbReference type="Proteomes" id="UP000823405">
    <property type="component" value="Unassembled WGS sequence"/>
</dbReference>
<comment type="caution">
    <text evidence="2">The sequence shown here is derived from an EMBL/GenBank/DDBJ whole genome shotgun (WGS) entry which is preliminary data.</text>
</comment>